<dbReference type="Proteomes" id="UP000784294">
    <property type="component" value="Unassembled WGS sequence"/>
</dbReference>
<organism evidence="2 3">
    <name type="scientific">Protopolystoma xenopodis</name>
    <dbReference type="NCBI Taxonomy" id="117903"/>
    <lineage>
        <taxon>Eukaryota</taxon>
        <taxon>Metazoa</taxon>
        <taxon>Spiralia</taxon>
        <taxon>Lophotrochozoa</taxon>
        <taxon>Platyhelminthes</taxon>
        <taxon>Monogenea</taxon>
        <taxon>Polyopisthocotylea</taxon>
        <taxon>Polystomatidea</taxon>
        <taxon>Polystomatidae</taxon>
        <taxon>Protopolystoma</taxon>
    </lineage>
</organism>
<name>A0A3S5BVS8_9PLAT</name>
<comment type="caution">
    <text evidence="2">The sequence shown here is derived from an EMBL/GenBank/DDBJ whole genome shotgun (WGS) entry which is preliminary data.</text>
</comment>
<protein>
    <submittedName>
        <fullName evidence="2">Uncharacterized protein</fullName>
    </submittedName>
</protein>
<reference evidence="2" key="1">
    <citation type="submission" date="2018-11" db="EMBL/GenBank/DDBJ databases">
        <authorList>
            <consortium name="Pathogen Informatics"/>
        </authorList>
    </citation>
    <scope>NUCLEOTIDE SEQUENCE</scope>
</reference>
<feature type="compositionally biased region" description="Polar residues" evidence="1">
    <location>
        <begin position="41"/>
        <end position="64"/>
    </location>
</feature>
<keyword evidence="3" id="KW-1185">Reference proteome</keyword>
<proteinExistence type="predicted"/>
<evidence type="ECO:0000256" key="1">
    <source>
        <dbReference type="SAM" id="MobiDB-lite"/>
    </source>
</evidence>
<sequence>MVDVTLNVPPRGEIVDMTGHKALCKSRRVVIASREKPADMPTQSETHLVSRPWSENDQLGTQGCTPPKTPLTQHRQRHLLLRPESLKKAHSFETVFARERTLLVCVYIKSVRLGIWTRERVCLIDVPSRSKASEERVERDGRWFNPA</sequence>
<dbReference type="AlphaFoldDB" id="A0A3S5BVS8"/>
<dbReference type="EMBL" id="CAAALY010273983">
    <property type="protein sequence ID" value="VEL42354.1"/>
    <property type="molecule type" value="Genomic_DNA"/>
</dbReference>
<gene>
    <name evidence="2" type="ORF">PXEA_LOCUS35794</name>
</gene>
<accession>A0A3S5BVS8</accession>
<evidence type="ECO:0000313" key="3">
    <source>
        <dbReference type="Proteomes" id="UP000784294"/>
    </source>
</evidence>
<evidence type="ECO:0000313" key="2">
    <source>
        <dbReference type="EMBL" id="VEL42354.1"/>
    </source>
</evidence>
<feature type="region of interest" description="Disordered" evidence="1">
    <location>
        <begin position="36"/>
        <end position="73"/>
    </location>
</feature>